<proteinExistence type="predicted"/>
<organism evidence="1 2">
    <name type="scientific">Diversispora epigaea</name>
    <dbReference type="NCBI Taxonomy" id="1348612"/>
    <lineage>
        <taxon>Eukaryota</taxon>
        <taxon>Fungi</taxon>
        <taxon>Fungi incertae sedis</taxon>
        <taxon>Mucoromycota</taxon>
        <taxon>Glomeromycotina</taxon>
        <taxon>Glomeromycetes</taxon>
        <taxon>Diversisporales</taxon>
        <taxon>Diversisporaceae</taxon>
        <taxon>Diversispora</taxon>
    </lineage>
</organism>
<dbReference type="Proteomes" id="UP000266861">
    <property type="component" value="Unassembled WGS sequence"/>
</dbReference>
<name>A0A397IME0_9GLOM</name>
<gene>
    <name evidence="1" type="ORF">Glove_227g36</name>
</gene>
<dbReference type="AlphaFoldDB" id="A0A397IME0"/>
<evidence type="ECO:0000313" key="2">
    <source>
        <dbReference type="Proteomes" id="UP000266861"/>
    </source>
</evidence>
<accession>A0A397IME0</accession>
<comment type="caution">
    <text evidence="1">The sequence shown here is derived from an EMBL/GenBank/DDBJ whole genome shotgun (WGS) entry which is preliminary data.</text>
</comment>
<evidence type="ECO:0000313" key="1">
    <source>
        <dbReference type="EMBL" id="RHZ74163.1"/>
    </source>
</evidence>
<sequence>MEMILLNVLIEKKFKNYNQTWDNCFKDSSVWTKEHIQILYYFVLPNNESKIKHDIEQIRESDSSHVVISLYLKLQTEDSQENSMKELQCYITKIRQFGFNYIIIIGKRYCDILFMDCLDESEEYGQIVWGVLGDGTVFELDKSSLILLTLIENIFGLTIPVE</sequence>
<keyword evidence="2" id="KW-1185">Reference proteome</keyword>
<protein>
    <submittedName>
        <fullName evidence="1">Uncharacterized protein</fullName>
    </submittedName>
</protein>
<dbReference type="EMBL" id="PQFF01000210">
    <property type="protein sequence ID" value="RHZ74163.1"/>
    <property type="molecule type" value="Genomic_DNA"/>
</dbReference>
<reference evidence="1 2" key="1">
    <citation type="submission" date="2018-08" db="EMBL/GenBank/DDBJ databases">
        <title>Genome and evolution of the arbuscular mycorrhizal fungus Diversispora epigaea (formerly Glomus versiforme) and its bacterial endosymbionts.</title>
        <authorList>
            <person name="Sun X."/>
            <person name="Fei Z."/>
            <person name="Harrison M."/>
        </authorList>
    </citation>
    <scope>NUCLEOTIDE SEQUENCE [LARGE SCALE GENOMIC DNA]</scope>
    <source>
        <strain evidence="1 2">IT104</strain>
    </source>
</reference>